<keyword evidence="5" id="KW-0472">Membrane</keyword>
<accession>A0A1V1PCV5</accession>
<dbReference type="Pfam" id="PF13379">
    <property type="entry name" value="NMT1_2"/>
    <property type="match status" value="1"/>
</dbReference>
<keyword evidence="3" id="KW-1003">Cell membrane</keyword>
<evidence type="ECO:0000313" key="7">
    <source>
        <dbReference type="Proteomes" id="UP000189670"/>
    </source>
</evidence>
<evidence type="ECO:0000256" key="1">
    <source>
        <dbReference type="ARBA" id="ARBA00004308"/>
    </source>
</evidence>
<keyword evidence="2" id="KW-0813">Transport</keyword>
<gene>
    <name evidence="6" type="ORF">OMM_01478</name>
</gene>
<dbReference type="Proteomes" id="UP000189670">
    <property type="component" value="Unassembled WGS sequence"/>
</dbReference>
<proteinExistence type="predicted"/>
<protein>
    <submittedName>
        <fullName evidence="6">Sulfonate/nitrate/taurine transport system substrate-binding protein</fullName>
    </submittedName>
</protein>
<evidence type="ECO:0000256" key="2">
    <source>
        <dbReference type="ARBA" id="ARBA00022448"/>
    </source>
</evidence>
<evidence type="ECO:0000256" key="3">
    <source>
        <dbReference type="ARBA" id="ARBA00022475"/>
    </source>
</evidence>
<dbReference type="PANTHER" id="PTHR30024">
    <property type="entry name" value="ALIPHATIC SULFONATES-BINDING PROTEIN-RELATED"/>
    <property type="match status" value="1"/>
</dbReference>
<sequence length="333" mass="37946">MKPPVRVRKWSTLTESFLTHKFNLTHMLFPIPVWMRFNRKFPVKVLAWNHVNGSALTVSSHSNIQSFADLGGSQIAVPYWYSMHNIILQMGLRHVGLKPVIQSHKASLKSNEVNLFILPPPEMPSAMIARKIDAYIVAEPYNAIAEMKIDAKIMRFTGDIWKNHPCCVVVMNERLTQSNPVFSQKVVNAIVRAQAWIIKHPLQTAKILSREGSNYLPVSEKILTRVFSGYEHSRYGKGNRPQAIKHDDWDVARIGFQPYPYPSATRLILKEMRHTKMEGDVTFLKNIQIDKAVTSLVDTTFVKYAIHNAGGLQQFGSGVNMAQPWRREETVSL</sequence>
<name>A0A1V1PCV5_9BACT</name>
<dbReference type="CDD" id="cd13553">
    <property type="entry name" value="PBP2_NrtA_CpmA_like"/>
    <property type="match status" value="1"/>
</dbReference>
<evidence type="ECO:0000256" key="4">
    <source>
        <dbReference type="ARBA" id="ARBA00022519"/>
    </source>
</evidence>
<organism evidence="6 7">
    <name type="scientific">Candidatus Magnetoglobus multicellularis str. Araruama</name>
    <dbReference type="NCBI Taxonomy" id="890399"/>
    <lineage>
        <taxon>Bacteria</taxon>
        <taxon>Pseudomonadati</taxon>
        <taxon>Thermodesulfobacteriota</taxon>
        <taxon>Desulfobacteria</taxon>
        <taxon>Desulfobacterales</taxon>
        <taxon>Desulfobacteraceae</taxon>
        <taxon>Candidatus Magnetoglobus</taxon>
    </lineage>
</organism>
<keyword evidence="4" id="KW-0997">Cell inner membrane</keyword>
<dbReference type="PANTHER" id="PTHR30024:SF43">
    <property type="entry name" value="BLL4572 PROTEIN"/>
    <property type="match status" value="1"/>
</dbReference>
<reference evidence="7" key="1">
    <citation type="submission" date="2012-11" db="EMBL/GenBank/DDBJ databases">
        <authorList>
            <person name="Lucero-Rivera Y.E."/>
            <person name="Tovar-Ramirez D."/>
        </authorList>
    </citation>
    <scope>NUCLEOTIDE SEQUENCE [LARGE SCALE GENOMIC DNA]</scope>
    <source>
        <strain evidence="7">Araruama</strain>
    </source>
</reference>
<comment type="subcellular location">
    <subcellularLocation>
        <location evidence="1">Endomembrane system</location>
    </subcellularLocation>
</comment>
<dbReference type="EMBL" id="ATBP01000117">
    <property type="protein sequence ID" value="ETR72742.1"/>
    <property type="molecule type" value="Genomic_DNA"/>
</dbReference>
<dbReference type="InterPro" id="IPR044527">
    <property type="entry name" value="NrtA/CpmA_ABC-bd_dom"/>
</dbReference>
<dbReference type="SUPFAM" id="SSF53850">
    <property type="entry name" value="Periplasmic binding protein-like II"/>
    <property type="match status" value="1"/>
</dbReference>
<comment type="caution">
    <text evidence="6">The sequence shown here is derived from an EMBL/GenBank/DDBJ whole genome shotgun (WGS) entry which is preliminary data.</text>
</comment>
<dbReference type="AlphaFoldDB" id="A0A1V1PCV5"/>
<dbReference type="GO" id="GO:0012505">
    <property type="term" value="C:endomembrane system"/>
    <property type="evidence" value="ECO:0007669"/>
    <property type="project" value="UniProtKB-SubCell"/>
</dbReference>
<evidence type="ECO:0000256" key="5">
    <source>
        <dbReference type="ARBA" id="ARBA00023136"/>
    </source>
</evidence>
<evidence type="ECO:0000313" key="6">
    <source>
        <dbReference type="EMBL" id="ETR72742.1"/>
    </source>
</evidence>
<dbReference type="Gene3D" id="3.40.190.10">
    <property type="entry name" value="Periplasmic binding protein-like II"/>
    <property type="match status" value="1"/>
</dbReference>